<dbReference type="PANTHER" id="PTHR45797">
    <property type="entry name" value="RAD54-LIKE"/>
    <property type="match status" value="1"/>
</dbReference>
<evidence type="ECO:0000259" key="11">
    <source>
        <dbReference type="PROSITE" id="PS51192"/>
    </source>
</evidence>
<evidence type="ECO:0000256" key="2">
    <source>
        <dbReference type="ARBA" id="ARBA00007025"/>
    </source>
</evidence>
<dbReference type="SMART" id="SM00487">
    <property type="entry name" value="DEXDc"/>
    <property type="match status" value="1"/>
</dbReference>
<evidence type="ECO:0000256" key="4">
    <source>
        <dbReference type="ARBA" id="ARBA00022801"/>
    </source>
</evidence>
<dbReference type="InterPro" id="IPR038718">
    <property type="entry name" value="SNF2-like_sf"/>
</dbReference>
<organism evidence="13 14">
    <name type="scientific">Artemia franciscana</name>
    <name type="common">Brine shrimp</name>
    <name type="synonym">Artemia sanfranciscana</name>
    <dbReference type="NCBI Taxonomy" id="6661"/>
    <lineage>
        <taxon>Eukaryota</taxon>
        <taxon>Metazoa</taxon>
        <taxon>Ecdysozoa</taxon>
        <taxon>Arthropoda</taxon>
        <taxon>Crustacea</taxon>
        <taxon>Branchiopoda</taxon>
        <taxon>Anostraca</taxon>
        <taxon>Artemiidae</taxon>
        <taxon>Artemia</taxon>
    </lineage>
</organism>
<keyword evidence="9" id="KW-0175">Coiled coil</keyword>
<feature type="compositionally biased region" description="Basic and acidic residues" evidence="10">
    <location>
        <begin position="410"/>
        <end position="431"/>
    </location>
</feature>
<feature type="compositionally biased region" description="Basic and acidic residues" evidence="10">
    <location>
        <begin position="44"/>
        <end position="55"/>
    </location>
</feature>
<dbReference type="EMBL" id="JAVRJZ010000010">
    <property type="protein sequence ID" value="KAK2718091.1"/>
    <property type="molecule type" value="Genomic_DNA"/>
</dbReference>
<evidence type="ECO:0000259" key="12">
    <source>
        <dbReference type="PROSITE" id="PS51194"/>
    </source>
</evidence>
<dbReference type="CDD" id="cd18793">
    <property type="entry name" value="SF2_C_SNF"/>
    <property type="match status" value="1"/>
</dbReference>
<feature type="region of interest" description="Disordered" evidence="10">
    <location>
        <begin position="532"/>
        <end position="564"/>
    </location>
</feature>
<dbReference type="GO" id="GO:0005634">
    <property type="term" value="C:nucleus"/>
    <property type="evidence" value="ECO:0007669"/>
    <property type="project" value="UniProtKB-SubCell"/>
</dbReference>
<feature type="compositionally biased region" description="Basic and acidic residues" evidence="10">
    <location>
        <begin position="373"/>
        <end position="391"/>
    </location>
</feature>
<evidence type="ECO:0008006" key="15">
    <source>
        <dbReference type="Google" id="ProtNLM"/>
    </source>
</evidence>
<feature type="domain" description="Helicase ATP-binding" evidence="11">
    <location>
        <begin position="974"/>
        <end position="1159"/>
    </location>
</feature>
<dbReference type="PANTHER" id="PTHR45797:SF3">
    <property type="entry name" value="TRANSCRIPTIONAL REGULATOR ATRX HOMOLOG"/>
    <property type="match status" value="1"/>
</dbReference>
<comment type="subcellular location">
    <subcellularLocation>
        <location evidence="1">Nucleus</location>
    </subcellularLocation>
</comment>
<comment type="caution">
    <text evidence="13">The sequence shown here is derived from an EMBL/GenBank/DDBJ whole genome shotgun (WGS) entry which is preliminary data.</text>
</comment>
<proteinExistence type="inferred from homology"/>
<dbReference type="GO" id="GO:0005524">
    <property type="term" value="F:ATP binding"/>
    <property type="evidence" value="ECO:0007669"/>
    <property type="project" value="UniProtKB-KW"/>
</dbReference>
<feature type="compositionally biased region" description="Polar residues" evidence="10">
    <location>
        <begin position="149"/>
        <end position="163"/>
    </location>
</feature>
<dbReference type="SUPFAM" id="SSF52540">
    <property type="entry name" value="P-loop containing nucleoside triphosphate hydrolases"/>
    <property type="match status" value="2"/>
</dbReference>
<dbReference type="Proteomes" id="UP001187531">
    <property type="component" value="Unassembled WGS sequence"/>
</dbReference>
<feature type="compositionally biased region" description="Acidic residues" evidence="10">
    <location>
        <begin position="729"/>
        <end position="742"/>
    </location>
</feature>
<feature type="compositionally biased region" description="Acidic residues" evidence="10">
    <location>
        <begin position="707"/>
        <end position="718"/>
    </location>
</feature>
<evidence type="ECO:0000313" key="14">
    <source>
        <dbReference type="Proteomes" id="UP001187531"/>
    </source>
</evidence>
<evidence type="ECO:0000256" key="1">
    <source>
        <dbReference type="ARBA" id="ARBA00004123"/>
    </source>
</evidence>
<dbReference type="PROSITE" id="PS51192">
    <property type="entry name" value="HELICASE_ATP_BIND_1"/>
    <property type="match status" value="1"/>
</dbReference>
<evidence type="ECO:0000256" key="9">
    <source>
        <dbReference type="SAM" id="Coils"/>
    </source>
</evidence>
<keyword evidence="6" id="KW-0067">ATP-binding</keyword>
<feature type="region of interest" description="Disordered" evidence="10">
    <location>
        <begin position="876"/>
        <end position="898"/>
    </location>
</feature>
<dbReference type="InterPro" id="IPR000330">
    <property type="entry name" value="SNF2_N"/>
</dbReference>
<dbReference type="InterPro" id="IPR001650">
    <property type="entry name" value="Helicase_C-like"/>
</dbReference>
<feature type="region of interest" description="Disordered" evidence="10">
    <location>
        <begin position="132"/>
        <end position="183"/>
    </location>
</feature>
<evidence type="ECO:0000256" key="10">
    <source>
        <dbReference type="SAM" id="MobiDB-lite"/>
    </source>
</evidence>
<dbReference type="InterPro" id="IPR044574">
    <property type="entry name" value="ARIP4-like"/>
</dbReference>
<comment type="similarity">
    <text evidence="2">Belongs to the SNF2/RAD54 helicase family.</text>
</comment>
<keyword evidence="7" id="KW-0238">DNA-binding</keyword>
<dbReference type="InterPro" id="IPR049730">
    <property type="entry name" value="SNF2/RAD54-like_C"/>
</dbReference>
<keyword evidence="4" id="KW-0378">Hydrolase</keyword>
<dbReference type="SMART" id="SM00490">
    <property type="entry name" value="HELICc"/>
    <property type="match status" value="1"/>
</dbReference>
<dbReference type="GO" id="GO:0004386">
    <property type="term" value="F:helicase activity"/>
    <property type="evidence" value="ECO:0007669"/>
    <property type="project" value="UniProtKB-KW"/>
</dbReference>
<reference evidence="13" key="1">
    <citation type="submission" date="2023-07" db="EMBL/GenBank/DDBJ databases">
        <title>Chromosome-level genome assembly of Artemia franciscana.</title>
        <authorList>
            <person name="Jo E."/>
        </authorList>
    </citation>
    <scope>NUCLEOTIDE SEQUENCE</scope>
    <source>
        <tissue evidence="13">Whole body</tissue>
    </source>
</reference>
<keyword evidence="3" id="KW-0547">Nucleotide-binding</keyword>
<feature type="region of interest" description="Disordered" evidence="10">
    <location>
        <begin position="327"/>
        <end position="431"/>
    </location>
</feature>
<dbReference type="GO" id="GO:0003677">
    <property type="term" value="F:DNA binding"/>
    <property type="evidence" value="ECO:0007669"/>
    <property type="project" value="UniProtKB-KW"/>
</dbReference>
<dbReference type="Pfam" id="PF00271">
    <property type="entry name" value="Helicase_C"/>
    <property type="match status" value="1"/>
</dbReference>
<evidence type="ECO:0000256" key="8">
    <source>
        <dbReference type="ARBA" id="ARBA00023242"/>
    </source>
</evidence>
<dbReference type="Gene3D" id="3.40.50.300">
    <property type="entry name" value="P-loop containing nucleotide triphosphate hydrolases"/>
    <property type="match status" value="1"/>
</dbReference>
<feature type="domain" description="Helicase C-terminal" evidence="12">
    <location>
        <begin position="1375"/>
        <end position="1550"/>
    </location>
</feature>
<feature type="region of interest" description="Disordered" evidence="10">
    <location>
        <begin position="44"/>
        <end position="68"/>
    </location>
</feature>
<feature type="compositionally biased region" description="Acidic residues" evidence="10">
    <location>
        <begin position="807"/>
        <end position="816"/>
    </location>
</feature>
<feature type="compositionally biased region" description="Basic and acidic residues" evidence="10">
    <location>
        <begin position="763"/>
        <end position="776"/>
    </location>
</feature>
<dbReference type="InterPro" id="IPR027417">
    <property type="entry name" value="P-loop_NTPase"/>
</dbReference>
<feature type="compositionally biased region" description="Basic and acidic residues" evidence="10">
    <location>
        <begin position="884"/>
        <end position="898"/>
    </location>
</feature>
<protein>
    <recommendedName>
        <fullName evidence="15">Transcriptional regulator ATRX homolog</fullName>
    </recommendedName>
</protein>
<gene>
    <name evidence="13" type="ORF">QYM36_006771</name>
</gene>
<keyword evidence="14" id="KW-1185">Reference proteome</keyword>
<dbReference type="Gene3D" id="3.40.50.10810">
    <property type="entry name" value="Tandem AAA-ATPase domain"/>
    <property type="match status" value="1"/>
</dbReference>
<keyword evidence="5" id="KW-0347">Helicase</keyword>
<evidence type="ECO:0000256" key="7">
    <source>
        <dbReference type="ARBA" id="ARBA00023125"/>
    </source>
</evidence>
<accession>A0AA88LAC4</accession>
<name>A0AA88LAC4_ARTSF</name>
<feature type="compositionally biased region" description="Polar residues" evidence="10">
    <location>
        <begin position="782"/>
        <end position="792"/>
    </location>
</feature>
<feature type="coiled-coil region" evidence="9">
    <location>
        <begin position="1272"/>
        <end position="1299"/>
    </location>
</feature>
<evidence type="ECO:0000313" key="13">
    <source>
        <dbReference type="EMBL" id="KAK2718091.1"/>
    </source>
</evidence>
<evidence type="ECO:0000256" key="3">
    <source>
        <dbReference type="ARBA" id="ARBA00022741"/>
    </source>
</evidence>
<evidence type="ECO:0000256" key="5">
    <source>
        <dbReference type="ARBA" id="ARBA00022806"/>
    </source>
</evidence>
<feature type="compositionally biased region" description="Basic and acidic residues" evidence="10">
    <location>
        <begin position="170"/>
        <end position="183"/>
    </location>
</feature>
<feature type="compositionally biased region" description="Basic residues" evidence="10">
    <location>
        <begin position="747"/>
        <end position="759"/>
    </location>
</feature>
<dbReference type="Pfam" id="PF00176">
    <property type="entry name" value="SNF2-rel_dom"/>
    <property type="match status" value="1"/>
</dbReference>
<feature type="compositionally biased region" description="Basic and acidic residues" evidence="10">
    <location>
        <begin position="327"/>
        <end position="347"/>
    </location>
</feature>
<sequence length="1834" mass="208039">MSESSMHDENNCDMYNTWDLSDDLEFRDGSQECFSLLENSQRALKDNNSSERQLDKSNCTPKSTSSSTAASIDKIRNNYINLCRSLETFLQSSEVTEDLLLDAVDKGFVKYQALRRKLHILCKKEERTTERVKGRNLSSRLSRRPSRNAESLNQTTEVVSSSAVAEDGCENSKQETVTGRHSDSFELQLSSTESSLFEGIKSPAKDTVDSEIEPNLLDVENNREFVSADEVLESVPETIVENGLNISDNLVRSEKDIELENQNIGLNTTVEPATQTASRREAHTKPVEAVVNSTSEDSTGSVAETVLFIPNKDVSLVSEKVLEFKESEDCKKEKRNKNKETKNKEELEQSASLPVEEGESDKAGVDDLSENSVKSDFHSILEEGESDKAGADDLSENSVRSDFHSILLVPKEETGDTTPDHFEEITDKERFGTEIYGTADSVQTDDISGLTDEDWKGLDSSDLKPYLKIRPDLFHQERNLNQEEEGNCNLSSGIPSIKEEPSIPVTIEKLKLESEIKSESPVKVTKVKTEIESLPSEEDISQESEKGKRKKKVAIESAKSQEEKDNLEACQYLLASSEDSDTDISLPIIKKREKKYTSFEQLQKGIDSGNIVLRKCSVQVERYSGPQTLIVKSENCESLLATNQDPDDEDFDRSINRLLKSRRSERLAKRLSQRSKGRKKAVIMSDDSDAVILSSDDDVAPVKNGAIEEEVMEVSNENEADKAALLMSSDEENDEEDSEAEEEIKKNNKKGSGRQKKPNKAGSDSEKEKPKIKKEQEIEELLNTSDSDSSDFATPKQKKKQVKSDEELILDSDSSEADGTKKRNKRKKKESSDESDFSDQGEEKNTRKRLKRIKNLDSTDDEVEILDKSKDPKGRKNIKKIIKDKHLQDETRQAAREEKERIRRIAERQSLYNQVFAGPEADTNKKITKLVLDFDPETKEEVVTVHPKICENLKPHQASGIKFMWDACYETVEMAQKSEGSGCILAHCMGLGKTLQVVSLVHTLLSHENCKTRTALVVCPVSTVLNWVNEFSIWLKDELEIEVYELASAKQNNMRKIKLDAWFRTGGVMVMGYDAYRLYTNDVNKKIKGAYKQTFQKTLVNPGPDIVICDEGHILKNESSALSKAITRIKTKRRVVLTGTPLQNNLKEYHCMINFVKPNLLGTKKEFLNRFVNPIMNGQSADATQSDVKIMKRRAHVLHSMMEGSVQRKDYNVLTPFLPPKQEYVLSVMLSEPQIKMYRYYLDNLSKGGVGRGRGLFADFQALARLWTHPRAMKIAKQRQDLRKEQEESEDEMADFIDDHSDQEDTDDEIQCLDDDKLPNINWRTRTRASKGSAPIEEDDLEITKEEDKHWWDEFVPEEDMSKMELSGKLVLLFAILRACELIGDKILVFSQSLITLDVIEEFLKIEDEKNCLGSDDASYFGSWKLGLDYFRLDGSMAADQRKVFCNRFNREDNLRARLFLISTKAGGLGINLCGANRVIIFDASWNPSYDIQSIFRVYRFGQVKPVYVYRFLAQGTMEEKIYQRQVVKQSLACRVVDEQQIERHFSAADLQELYSFEPDRNENRPTPKLPKDLLLADLLQSHKDTIVTYHEHDSLLESKEDENLSEEERKAAWEEYENEKKGLVSHIQQMPVAFDPFAAYSSYQMPINTPVMPSLDTLRDYLRAQKPDMSDEELDARSKFALQEYYNLYRAMMQQQALAERERLMALQQMQQMMYPQRQSMALNMGRPLEPGPSRVKPSVKQLLPQGPTRLTEISVPLSKASGGMNQLKTVKGQLNQLKDMGRPVVPAHKNGNLPLKLGNEVTITPVTSEVNKVNDKDSLLSQALGNSDKSGK</sequence>
<feature type="region of interest" description="Disordered" evidence="10">
    <location>
        <begin position="704"/>
        <end position="851"/>
    </location>
</feature>
<dbReference type="InterPro" id="IPR014001">
    <property type="entry name" value="Helicase_ATP-bd"/>
</dbReference>
<evidence type="ECO:0000256" key="6">
    <source>
        <dbReference type="ARBA" id="ARBA00022840"/>
    </source>
</evidence>
<dbReference type="GO" id="GO:0016887">
    <property type="term" value="F:ATP hydrolysis activity"/>
    <property type="evidence" value="ECO:0007669"/>
    <property type="project" value="InterPro"/>
</dbReference>
<dbReference type="PROSITE" id="PS51194">
    <property type="entry name" value="HELICASE_CTER"/>
    <property type="match status" value="1"/>
</dbReference>
<keyword evidence="8" id="KW-0539">Nucleus</keyword>